<reference evidence="11" key="1">
    <citation type="journal article" date="2014" name="Science">
        <title>Nonhuman genetics. Genomic basis for the convergent evolution of electric organs.</title>
        <authorList>
            <person name="Gallant J.R."/>
            <person name="Traeger L.L."/>
            <person name="Volkening J.D."/>
            <person name="Moffett H."/>
            <person name="Chen P.H."/>
            <person name="Novina C.D."/>
            <person name="Phillips G.N.Jr."/>
            <person name="Anand R."/>
            <person name="Wells G.B."/>
            <person name="Pinch M."/>
            <person name="Guth R."/>
            <person name="Unguez G.A."/>
            <person name="Albert J.S."/>
            <person name="Zakon H.H."/>
            <person name="Samanta M.P."/>
            <person name="Sussman M.R."/>
        </authorList>
    </citation>
    <scope>NUCLEOTIDE SEQUENCE [LARGE SCALE GENOMIC DNA]</scope>
</reference>
<sequence>FEPNKICATVKPLTLKWTYYFMLYQGTAIASPVSTSNRELDLLTGDPRSDEGSLTSCHGKAGKRRLNTKFTNKPTHRRCGNRRAKANDRERHRMHNLNSALDALRSVLPTFPEDTKLTKIETLRFAHNYIWALTETLRLTDHVRHISNIERDQEYLHSSIDAVTLHGNSSSACAHKWRPTIRSENPQVRNGYAEILVEPCDCSFQENLALGFDEDGLFMSNEFVCFSKEHSLSISDCSL</sequence>
<evidence type="ECO:0000256" key="7">
    <source>
        <dbReference type="ARBA" id="ARBA00023163"/>
    </source>
</evidence>
<dbReference type="SMART" id="SM00353">
    <property type="entry name" value="HLH"/>
    <property type="match status" value="1"/>
</dbReference>
<dbReference type="Ensembl" id="ENSEEET00000036306.2">
    <property type="protein sequence ID" value="ENSEEEP00000035884.2"/>
    <property type="gene ID" value="ENSEEEG00000017071.2"/>
</dbReference>
<evidence type="ECO:0000256" key="6">
    <source>
        <dbReference type="ARBA" id="ARBA00023125"/>
    </source>
</evidence>
<proteinExistence type="predicted"/>
<dbReference type="Proteomes" id="UP000314983">
    <property type="component" value="Chromosome 11"/>
</dbReference>
<evidence type="ECO:0000256" key="1">
    <source>
        <dbReference type="ARBA" id="ARBA00011571"/>
    </source>
</evidence>
<reference evidence="10" key="4">
    <citation type="submission" date="2025-08" db="UniProtKB">
        <authorList>
            <consortium name="Ensembl"/>
        </authorList>
    </citation>
    <scope>IDENTIFICATION</scope>
</reference>
<accession>A0A4W4GEA3</accession>
<dbReference type="GO" id="GO:0070888">
    <property type="term" value="F:E-box binding"/>
    <property type="evidence" value="ECO:0007669"/>
    <property type="project" value="TreeGrafter"/>
</dbReference>
<keyword evidence="5" id="KW-0805">Transcription regulation</keyword>
<name>A0A4W4GEA3_ELEEL</name>
<reference evidence="11" key="2">
    <citation type="journal article" date="2017" name="Sci. Adv.">
        <title>A tail of two voltages: Proteomic comparison of the three electric organs of the electric eel.</title>
        <authorList>
            <person name="Traeger L.L."/>
            <person name="Sabat G."/>
            <person name="Barrett-Wilt G.A."/>
            <person name="Wells G.B."/>
            <person name="Sussman M.R."/>
        </authorList>
    </citation>
    <scope>NUCLEOTIDE SEQUENCE [LARGE SCALE GENOMIC DNA]</scope>
</reference>
<dbReference type="GO" id="GO:0007423">
    <property type="term" value="P:sensory organ development"/>
    <property type="evidence" value="ECO:0007669"/>
    <property type="project" value="TreeGrafter"/>
</dbReference>
<keyword evidence="4" id="KW-0524">Neurogenesis</keyword>
<protein>
    <recommendedName>
        <fullName evidence="9">BHLH domain-containing protein</fullName>
    </recommendedName>
</protein>
<dbReference type="SUPFAM" id="SSF47459">
    <property type="entry name" value="HLH, helix-loop-helix DNA-binding domain"/>
    <property type="match status" value="1"/>
</dbReference>
<reference evidence="10" key="5">
    <citation type="submission" date="2025-09" db="UniProtKB">
        <authorList>
            <consortium name="Ensembl"/>
        </authorList>
    </citation>
    <scope>IDENTIFICATION</scope>
</reference>
<dbReference type="Gene3D" id="4.10.280.10">
    <property type="entry name" value="Helix-loop-helix DNA-binding domain"/>
    <property type="match status" value="1"/>
</dbReference>
<dbReference type="AlphaFoldDB" id="A0A4W4GEA3"/>
<dbReference type="FunFam" id="4.10.280.10:FF:000006">
    <property type="entry name" value="Neurogenic differentiation factor"/>
    <property type="match status" value="1"/>
</dbReference>
<dbReference type="GO" id="GO:0046983">
    <property type="term" value="F:protein dimerization activity"/>
    <property type="evidence" value="ECO:0007669"/>
    <property type="project" value="InterPro"/>
</dbReference>
<comment type="subunit">
    <text evidence="1">Efficient DNA binding requires dimerization with another bHLH protein.</text>
</comment>
<feature type="domain" description="BHLH" evidence="9">
    <location>
        <begin position="81"/>
        <end position="133"/>
    </location>
</feature>
<keyword evidence="6" id="KW-0238">DNA-binding</keyword>
<keyword evidence="11" id="KW-1185">Reference proteome</keyword>
<evidence type="ECO:0000259" key="9">
    <source>
        <dbReference type="PROSITE" id="PS50888"/>
    </source>
</evidence>
<dbReference type="PANTHER" id="PTHR19290:SF163">
    <property type="entry name" value="BASIC HELIX-LOOP-HELIX NEURAL TRANSCRIPTION FACTOR TAP"/>
    <property type="match status" value="1"/>
</dbReference>
<organism evidence="10 11">
    <name type="scientific">Electrophorus electricus</name>
    <name type="common">Electric eel</name>
    <name type="synonym">Gymnotus electricus</name>
    <dbReference type="NCBI Taxonomy" id="8005"/>
    <lineage>
        <taxon>Eukaryota</taxon>
        <taxon>Metazoa</taxon>
        <taxon>Chordata</taxon>
        <taxon>Craniata</taxon>
        <taxon>Vertebrata</taxon>
        <taxon>Euteleostomi</taxon>
        <taxon>Actinopterygii</taxon>
        <taxon>Neopterygii</taxon>
        <taxon>Teleostei</taxon>
        <taxon>Ostariophysi</taxon>
        <taxon>Gymnotiformes</taxon>
        <taxon>Gymnotoidei</taxon>
        <taxon>Gymnotidae</taxon>
        <taxon>Electrophorus</taxon>
    </lineage>
</organism>
<dbReference type="InterPro" id="IPR050359">
    <property type="entry name" value="bHLH_transcription_factors"/>
</dbReference>
<keyword evidence="2" id="KW-0217">Developmental protein</keyword>
<evidence type="ECO:0000256" key="5">
    <source>
        <dbReference type="ARBA" id="ARBA00023015"/>
    </source>
</evidence>
<keyword evidence="7" id="KW-0804">Transcription</keyword>
<evidence type="ECO:0000256" key="3">
    <source>
        <dbReference type="ARBA" id="ARBA00022782"/>
    </source>
</evidence>
<evidence type="ECO:0000313" key="11">
    <source>
        <dbReference type="Proteomes" id="UP000314983"/>
    </source>
</evidence>
<dbReference type="GO" id="GO:0045944">
    <property type="term" value="P:positive regulation of transcription by RNA polymerase II"/>
    <property type="evidence" value="ECO:0007669"/>
    <property type="project" value="TreeGrafter"/>
</dbReference>
<dbReference type="PANTHER" id="PTHR19290">
    <property type="entry name" value="BASIC HELIX-LOOP-HELIX PROTEIN NEUROGENIN-RELATED"/>
    <property type="match status" value="1"/>
</dbReference>
<evidence type="ECO:0000256" key="8">
    <source>
        <dbReference type="ARBA" id="ARBA00023242"/>
    </source>
</evidence>
<dbReference type="GO" id="GO:0061564">
    <property type="term" value="P:axon development"/>
    <property type="evidence" value="ECO:0007669"/>
    <property type="project" value="TreeGrafter"/>
</dbReference>
<keyword evidence="8" id="KW-0539">Nucleus</keyword>
<evidence type="ECO:0000256" key="4">
    <source>
        <dbReference type="ARBA" id="ARBA00022902"/>
    </source>
</evidence>
<evidence type="ECO:0000256" key="2">
    <source>
        <dbReference type="ARBA" id="ARBA00022473"/>
    </source>
</evidence>
<dbReference type="InterPro" id="IPR011598">
    <property type="entry name" value="bHLH_dom"/>
</dbReference>
<dbReference type="STRING" id="8005.ENSEEEP00000035884"/>
<dbReference type="GO" id="GO:0000981">
    <property type="term" value="F:DNA-binding transcription factor activity, RNA polymerase II-specific"/>
    <property type="evidence" value="ECO:0007669"/>
    <property type="project" value="TreeGrafter"/>
</dbReference>
<reference evidence="10" key="3">
    <citation type="submission" date="2020-05" db="EMBL/GenBank/DDBJ databases">
        <title>Electrophorus electricus (electric eel) genome, fEleEle1, primary haplotype.</title>
        <authorList>
            <person name="Myers G."/>
            <person name="Meyer A."/>
            <person name="Fedrigo O."/>
            <person name="Formenti G."/>
            <person name="Rhie A."/>
            <person name="Tracey A."/>
            <person name="Sims Y."/>
            <person name="Jarvis E.D."/>
        </authorList>
    </citation>
    <scope>NUCLEOTIDE SEQUENCE [LARGE SCALE GENOMIC DNA]</scope>
</reference>
<gene>
    <name evidence="10" type="primary">NEUROG3</name>
</gene>
<dbReference type="OMA" id="RASKWHS"/>
<dbReference type="PROSITE" id="PS50888">
    <property type="entry name" value="BHLH"/>
    <property type="match status" value="1"/>
</dbReference>
<keyword evidence="3" id="KW-0221">Differentiation</keyword>
<dbReference type="GeneTree" id="ENSGT00940000163077"/>
<dbReference type="InterPro" id="IPR036638">
    <property type="entry name" value="HLH_DNA-bd_sf"/>
</dbReference>
<dbReference type="GO" id="GO:0005634">
    <property type="term" value="C:nucleus"/>
    <property type="evidence" value="ECO:0007669"/>
    <property type="project" value="TreeGrafter"/>
</dbReference>
<dbReference type="Pfam" id="PF00010">
    <property type="entry name" value="HLH"/>
    <property type="match status" value="1"/>
</dbReference>
<evidence type="ECO:0000313" key="10">
    <source>
        <dbReference type="Ensembl" id="ENSEEEP00000035884.2"/>
    </source>
</evidence>